<dbReference type="InterPro" id="IPR042566">
    <property type="entry name" value="L1_C"/>
</dbReference>
<name>A0AAV7KZQ3_PLEWA</name>
<dbReference type="EMBL" id="JANPWB010000016">
    <property type="protein sequence ID" value="KAJ1082533.1"/>
    <property type="molecule type" value="Genomic_DNA"/>
</dbReference>
<dbReference type="Proteomes" id="UP001066276">
    <property type="component" value="Chromosome 12"/>
</dbReference>
<sequence>MDDLSDTNNSHEPTLQLILQMLPTQQAEAQPHYLQVKVDNAVIQQSLAEVNRKVCILSADLVELQQQKAEGEEAIEMKACPAAPVTVGGLKIFAQPDLFMATMDKQWRLCQLIDPLKAVAAQVFLQKPARLKIIHNGHVSMCTSEQEAMMALSNFKTAVSML</sequence>
<accession>A0AAV7KZQ3</accession>
<keyword evidence="2" id="KW-1185">Reference proteome</keyword>
<organism evidence="1 2">
    <name type="scientific">Pleurodeles waltl</name>
    <name type="common">Iberian ribbed newt</name>
    <dbReference type="NCBI Taxonomy" id="8319"/>
    <lineage>
        <taxon>Eukaryota</taxon>
        <taxon>Metazoa</taxon>
        <taxon>Chordata</taxon>
        <taxon>Craniata</taxon>
        <taxon>Vertebrata</taxon>
        <taxon>Euteleostomi</taxon>
        <taxon>Amphibia</taxon>
        <taxon>Batrachia</taxon>
        <taxon>Caudata</taxon>
        <taxon>Salamandroidea</taxon>
        <taxon>Salamandridae</taxon>
        <taxon>Pleurodelinae</taxon>
        <taxon>Pleurodeles</taxon>
    </lineage>
</organism>
<dbReference type="AlphaFoldDB" id="A0AAV7KZQ3"/>
<dbReference type="Gene3D" id="3.30.250.20">
    <property type="entry name" value="L1 transposable element, C-terminal domain"/>
    <property type="match status" value="1"/>
</dbReference>
<evidence type="ECO:0000313" key="1">
    <source>
        <dbReference type="EMBL" id="KAJ1082533.1"/>
    </source>
</evidence>
<gene>
    <name evidence="1" type="ORF">NDU88_002698</name>
</gene>
<comment type="caution">
    <text evidence="1">The sequence shown here is derived from an EMBL/GenBank/DDBJ whole genome shotgun (WGS) entry which is preliminary data.</text>
</comment>
<protein>
    <submittedName>
        <fullName evidence="1">Uncharacterized protein</fullName>
    </submittedName>
</protein>
<evidence type="ECO:0000313" key="2">
    <source>
        <dbReference type="Proteomes" id="UP001066276"/>
    </source>
</evidence>
<proteinExistence type="predicted"/>
<reference evidence="1" key="1">
    <citation type="journal article" date="2022" name="bioRxiv">
        <title>Sequencing and chromosome-scale assembly of the giantPleurodeles waltlgenome.</title>
        <authorList>
            <person name="Brown T."/>
            <person name="Elewa A."/>
            <person name="Iarovenko S."/>
            <person name="Subramanian E."/>
            <person name="Araus A.J."/>
            <person name="Petzold A."/>
            <person name="Susuki M."/>
            <person name="Suzuki K.-i.T."/>
            <person name="Hayashi T."/>
            <person name="Toyoda A."/>
            <person name="Oliveira C."/>
            <person name="Osipova E."/>
            <person name="Leigh N.D."/>
            <person name="Simon A."/>
            <person name="Yun M.H."/>
        </authorList>
    </citation>
    <scope>NUCLEOTIDE SEQUENCE</scope>
    <source>
        <strain evidence="1">20211129_DDA</strain>
        <tissue evidence="1">Liver</tissue>
    </source>
</reference>